<accession>A0ABU1AK95</accession>
<dbReference type="Pfam" id="PF03466">
    <property type="entry name" value="LysR_substrate"/>
    <property type="match status" value="1"/>
</dbReference>
<dbReference type="InterPro" id="IPR036388">
    <property type="entry name" value="WH-like_DNA-bd_sf"/>
</dbReference>
<dbReference type="InterPro" id="IPR005119">
    <property type="entry name" value="LysR_subst-bd"/>
</dbReference>
<dbReference type="SUPFAM" id="SSF46785">
    <property type="entry name" value="Winged helix' DNA-binding domain"/>
    <property type="match status" value="1"/>
</dbReference>
<reference evidence="6 7" key="1">
    <citation type="submission" date="2023-04" db="EMBL/GenBank/DDBJ databases">
        <title>A novel bacteria isolated from coastal sediment.</title>
        <authorList>
            <person name="Liu X.-J."/>
            <person name="Du Z.-J."/>
        </authorList>
    </citation>
    <scope>NUCLEOTIDE SEQUENCE [LARGE SCALE GENOMIC DNA]</scope>
    <source>
        <strain evidence="6 7">SDUM461004</strain>
    </source>
</reference>
<dbReference type="Pfam" id="PF00126">
    <property type="entry name" value="HTH_1"/>
    <property type="match status" value="1"/>
</dbReference>
<evidence type="ECO:0000313" key="7">
    <source>
        <dbReference type="Proteomes" id="UP001243717"/>
    </source>
</evidence>
<keyword evidence="3" id="KW-0238">DNA-binding</keyword>
<comment type="similarity">
    <text evidence="1">Belongs to the LysR transcriptional regulatory family.</text>
</comment>
<sequence>MHQALFSKSGLSLDRLNSFCRVAKTESFTQAAGGDPNRQTQYSRQIKDLEQFFGTELFHRKGRTVSLSETGKELHTLVSEYFSALEDFKERCSGQLGSYTIGAGESIIQWKLIPKLNEIKESFAKADVIFKNLRTADIIDGINKGEIDFGIIRKSAVTSNLATLPVGSLKFAFFYPSHSKIDPSDEAQLFSSFPLAIMEGEGRYQKFISELSSKHGILVRKSVSCSSFPMMAKTLTSIPVAAILPTIASEELPAESFKMAELASLKPLAQELCVCWNQRLASMNPTLKELGKALAKLTRKED</sequence>
<evidence type="ECO:0000313" key="6">
    <source>
        <dbReference type="EMBL" id="MDQ8195127.1"/>
    </source>
</evidence>
<evidence type="ECO:0000256" key="3">
    <source>
        <dbReference type="ARBA" id="ARBA00023125"/>
    </source>
</evidence>
<dbReference type="InterPro" id="IPR000847">
    <property type="entry name" value="LysR_HTH_N"/>
</dbReference>
<proteinExistence type="inferred from homology"/>
<organism evidence="6 7">
    <name type="scientific">Thalassobacterium sedimentorum</name>
    <dbReference type="NCBI Taxonomy" id="3041258"/>
    <lineage>
        <taxon>Bacteria</taxon>
        <taxon>Pseudomonadati</taxon>
        <taxon>Verrucomicrobiota</taxon>
        <taxon>Opitutia</taxon>
        <taxon>Puniceicoccales</taxon>
        <taxon>Coraliomargaritaceae</taxon>
        <taxon>Thalassobacterium</taxon>
    </lineage>
</organism>
<comment type="caution">
    <text evidence="6">The sequence shown here is derived from an EMBL/GenBank/DDBJ whole genome shotgun (WGS) entry which is preliminary data.</text>
</comment>
<evidence type="ECO:0000256" key="1">
    <source>
        <dbReference type="ARBA" id="ARBA00009437"/>
    </source>
</evidence>
<dbReference type="SUPFAM" id="SSF53850">
    <property type="entry name" value="Periplasmic binding protein-like II"/>
    <property type="match status" value="1"/>
</dbReference>
<name>A0ABU1AK95_9BACT</name>
<dbReference type="EMBL" id="JARXIC010000018">
    <property type="protein sequence ID" value="MDQ8195127.1"/>
    <property type="molecule type" value="Genomic_DNA"/>
</dbReference>
<dbReference type="CDD" id="cd05466">
    <property type="entry name" value="PBP2_LTTR_substrate"/>
    <property type="match status" value="1"/>
</dbReference>
<dbReference type="Proteomes" id="UP001243717">
    <property type="component" value="Unassembled WGS sequence"/>
</dbReference>
<dbReference type="PANTHER" id="PTHR30126:SF40">
    <property type="entry name" value="HTH-TYPE TRANSCRIPTIONAL REGULATOR GLTR"/>
    <property type="match status" value="1"/>
</dbReference>
<feature type="domain" description="HTH lysR-type" evidence="5">
    <location>
        <begin position="11"/>
        <end position="68"/>
    </location>
</feature>
<gene>
    <name evidence="6" type="ORF">QEH59_11870</name>
</gene>
<keyword evidence="7" id="KW-1185">Reference proteome</keyword>
<dbReference type="PROSITE" id="PS50931">
    <property type="entry name" value="HTH_LYSR"/>
    <property type="match status" value="1"/>
</dbReference>
<evidence type="ECO:0000259" key="5">
    <source>
        <dbReference type="PROSITE" id="PS50931"/>
    </source>
</evidence>
<evidence type="ECO:0000256" key="2">
    <source>
        <dbReference type="ARBA" id="ARBA00023015"/>
    </source>
</evidence>
<dbReference type="Gene3D" id="3.40.190.290">
    <property type="match status" value="1"/>
</dbReference>
<evidence type="ECO:0000256" key="4">
    <source>
        <dbReference type="ARBA" id="ARBA00023163"/>
    </source>
</evidence>
<keyword evidence="2" id="KW-0805">Transcription regulation</keyword>
<dbReference type="RefSeq" id="WP_308985587.1">
    <property type="nucleotide sequence ID" value="NZ_JARXIC010000018.1"/>
</dbReference>
<protein>
    <submittedName>
        <fullName evidence="6">LysR family transcriptional regulator</fullName>
    </submittedName>
</protein>
<keyword evidence="4" id="KW-0804">Transcription</keyword>
<dbReference type="PANTHER" id="PTHR30126">
    <property type="entry name" value="HTH-TYPE TRANSCRIPTIONAL REGULATOR"/>
    <property type="match status" value="1"/>
</dbReference>
<dbReference type="Gene3D" id="1.10.10.10">
    <property type="entry name" value="Winged helix-like DNA-binding domain superfamily/Winged helix DNA-binding domain"/>
    <property type="match status" value="1"/>
</dbReference>
<dbReference type="InterPro" id="IPR036390">
    <property type="entry name" value="WH_DNA-bd_sf"/>
</dbReference>